<dbReference type="RefSeq" id="WP_237163202.1">
    <property type="nucleotide sequence ID" value="NZ_CP016808.1"/>
</dbReference>
<organism evidence="2">
    <name type="scientific">Paenibacillus sp. BIHB 4019</name>
    <dbReference type="NCBI Taxonomy" id="1870819"/>
    <lineage>
        <taxon>Bacteria</taxon>
        <taxon>Bacillati</taxon>
        <taxon>Bacillota</taxon>
        <taxon>Bacilli</taxon>
        <taxon>Bacillales</taxon>
        <taxon>Paenibacillaceae</taxon>
        <taxon>Paenibacillus</taxon>
    </lineage>
</organism>
<proteinExistence type="predicted"/>
<name>A0A1B2DMV3_9BACL</name>
<accession>A0A1B2DMV3</accession>
<evidence type="ECO:0000313" key="2">
    <source>
        <dbReference type="EMBL" id="ANY69045.1"/>
    </source>
</evidence>
<dbReference type="EMBL" id="CP016808">
    <property type="protein sequence ID" value="ANY69045.1"/>
    <property type="molecule type" value="Genomic_DNA"/>
</dbReference>
<dbReference type="Pfam" id="PF03167">
    <property type="entry name" value="UDG"/>
    <property type="match status" value="1"/>
</dbReference>
<evidence type="ECO:0000259" key="1">
    <source>
        <dbReference type="Pfam" id="PF03167"/>
    </source>
</evidence>
<sequence length="263" mass="29495">MERRGLPLSLSTEYLHYEPFIKSLPLKARYEPADLLVQDLLIDREGEVEMFYAPHNEYRNNAASLLIVGITPGWTQMELAYRTAKLALEQNKPADEVCKAAKIAARFSGAMRRNLMQMLDSLKLPEYFGLPDSEALFAENNSLLHTTSLLKYPVFVAGKNYTGHKPPLAGNAFLHHYALKFIKAELKLLHKPLIIPLGKTVETMLKELVGSKELGDTLEDKHCLWGFPHPSGANGHRHKQFADAREQMEAKVAAFAAERSGLA</sequence>
<gene>
    <name evidence="2" type="ORF">BBD42_23095</name>
</gene>
<dbReference type="InterPro" id="IPR005122">
    <property type="entry name" value="Uracil-DNA_glycosylase-like"/>
</dbReference>
<protein>
    <recommendedName>
        <fullName evidence="1">Uracil-DNA glycosylase-like domain-containing protein</fullName>
    </recommendedName>
</protein>
<dbReference type="InterPro" id="IPR036895">
    <property type="entry name" value="Uracil-DNA_glycosylase-like_sf"/>
</dbReference>
<feature type="domain" description="Uracil-DNA glycosylase-like" evidence="1">
    <location>
        <begin position="63"/>
        <end position="246"/>
    </location>
</feature>
<dbReference type="SUPFAM" id="SSF52141">
    <property type="entry name" value="Uracil-DNA glycosylase-like"/>
    <property type="match status" value="1"/>
</dbReference>
<reference evidence="2" key="1">
    <citation type="submission" date="2016-08" db="EMBL/GenBank/DDBJ databases">
        <title>Complete Genome Seqeunce of Paenibacillus sp. BIHB 4019 from tea rhizoplane.</title>
        <authorList>
            <person name="Thakur R."/>
            <person name="Swarnkar M.K."/>
            <person name="Gulati A."/>
        </authorList>
    </citation>
    <scope>NUCLEOTIDE SEQUENCE [LARGE SCALE GENOMIC DNA]</scope>
    <source>
        <strain evidence="2">BIHB4019</strain>
    </source>
</reference>
<dbReference type="AlphaFoldDB" id="A0A1B2DMV3"/>